<evidence type="ECO:0000313" key="1">
    <source>
        <dbReference type="EMBL" id="VEU76367.1"/>
    </source>
</evidence>
<dbReference type="Gene3D" id="2.60.120.370">
    <property type="entry name" value="YhcH/YjgK/YiaL"/>
    <property type="match status" value="1"/>
</dbReference>
<organism evidence="1 2">
    <name type="scientific">Mycoplasmopsis columboralis</name>
    <dbReference type="NCBI Taxonomy" id="171282"/>
    <lineage>
        <taxon>Bacteria</taxon>
        <taxon>Bacillati</taxon>
        <taxon>Mycoplasmatota</taxon>
        <taxon>Mycoplasmoidales</taxon>
        <taxon>Metamycoplasmataceae</taxon>
        <taxon>Mycoplasmopsis</taxon>
    </lineage>
</organism>
<dbReference type="EMBL" id="LR215039">
    <property type="protein sequence ID" value="VEU76367.1"/>
    <property type="molecule type" value="Genomic_DNA"/>
</dbReference>
<dbReference type="PANTHER" id="PTHR34986:SF1">
    <property type="entry name" value="PROTEIN YIAL"/>
    <property type="match status" value="1"/>
</dbReference>
<sequence length="153" mass="18674">MIFDRLDNFQKYNFDKKLQTAFKLIDQTDFESLDYGIHEYNEDIKIVKMKFQTFYKENFAEIHFEHADIHLRSNLCDELVYFSEENNYVKEDVLNYNEQKDVLFVKQAPYQNKLILKNNTFALFWPHEKHKIDIQDHSLLEHKYKIIIKVKIS</sequence>
<dbReference type="GO" id="GO:0005829">
    <property type="term" value="C:cytosol"/>
    <property type="evidence" value="ECO:0007669"/>
    <property type="project" value="TreeGrafter"/>
</dbReference>
<proteinExistence type="predicted"/>
<evidence type="ECO:0000313" key="2">
    <source>
        <dbReference type="Proteomes" id="UP000289497"/>
    </source>
</evidence>
<dbReference type="PANTHER" id="PTHR34986">
    <property type="entry name" value="EVOLVED BETA-GALACTOSIDASE SUBUNIT BETA"/>
    <property type="match status" value="1"/>
</dbReference>
<dbReference type="InterPro" id="IPR037012">
    <property type="entry name" value="NanQ/TabA/YiaL_sf"/>
</dbReference>
<dbReference type="SUPFAM" id="SSF51197">
    <property type="entry name" value="Clavaminate synthase-like"/>
    <property type="match status" value="1"/>
</dbReference>
<dbReference type="AlphaFoldDB" id="A0A449B6X7"/>
<dbReference type="InterPro" id="IPR004375">
    <property type="entry name" value="NanQ/TabA/YiaL"/>
</dbReference>
<accession>A0A449B6X7</accession>
<name>A0A449B6X7_9BACT</name>
<keyword evidence="2" id="KW-1185">Reference proteome</keyword>
<dbReference type="RefSeq" id="WP_036435038.1">
    <property type="nucleotide sequence ID" value="NZ_LR215039.1"/>
</dbReference>
<reference evidence="1 2" key="1">
    <citation type="submission" date="2019-01" db="EMBL/GenBank/DDBJ databases">
        <authorList>
            <consortium name="Pathogen Informatics"/>
        </authorList>
    </citation>
    <scope>NUCLEOTIDE SEQUENCE [LARGE SCALE GENOMIC DNA]</scope>
    <source>
        <strain evidence="1 2">NCTC10179</strain>
    </source>
</reference>
<dbReference type="KEGG" id="mcou:NCTC10179_00544"/>
<gene>
    <name evidence="1" type="ORF">NCTC10179_00544</name>
</gene>
<protein>
    <submittedName>
        <fullName evidence="1">Beta-galactosidase-like protein</fullName>
    </submittedName>
</protein>
<dbReference type="Pfam" id="PF04074">
    <property type="entry name" value="DUF386"/>
    <property type="match status" value="1"/>
</dbReference>
<dbReference type="Proteomes" id="UP000289497">
    <property type="component" value="Chromosome"/>
</dbReference>
<dbReference type="NCBIfam" id="TIGR00022">
    <property type="entry name" value="YhcH/YjgK/YiaL family protein"/>
    <property type="match status" value="1"/>
</dbReference>
<dbReference type="OrthoDB" id="9792756at2"/>